<dbReference type="SUPFAM" id="SSF57667">
    <property type="entry name" value="beta-beta-alpha zinc fingers"/>
    <property type="match status" value="5"/>
</dbReference>
<evidence type="ECO:0000256" key="7">
    <source>
        <dbReference type="ARBA" id="ARBA00022492"/>
    </source>
</evidence>
<evidence type="ECO:0000256" key="3">
    <source>
        <dbReference type="ARBA" id="ARBA00006991"/>
    </source>
</evidence>
<feature type="domain" description="C2H2-type" evidence="17">
    <location>
        <begin position="204"/>
        <end position="231"/>
    </location>
</feature>
<dbReference type="GeneID" id="108677698"/>
<feature type="domain" description="C2H2-type" evidence="17">
    <location>
        <begin position="438"/>
        <end position="465"/>
    </location>
</feature>
<dbReference type="InterPro" id="IPR036236">
    <property type="entry name" value="Znf_C2H2_sf"/>
</dbReference>
<dbReference type="GO" id="GO:0005634">
    <property type="term" value="C:nucleus"/>
    <property type="evidence" value="ECO:0007669"/>
    <property type="project" value="UniProtKB-SubCell"/>
</dbReference>
<protein>
    <recommendedName>
        <fullName evidence="5">Protein hunchback</fullName>
    </recommendedName>
</protein>
<dbReference type="PANTHER" id="PTHR24392">
    <property type="entry name" value="ZINC FINGER PROTEIN"/>
    <property type="match status" value="1"/>
</dbReference>
<keyword evidence="7" id="KW-0302">Gap protein</keyword>
<comment type="similarity">
    <text evidence="4">Belongs to the hunchback C2H2-type zinc-finger protein family.</text>
</comment>
<keyword evidence="13" id="KW-0238">DNA-binding</keyword>
<dbReference type="FunFam" id="3.30.160.60:FF:000075">
    <property type="entry name" value="Putative zinc finger protein 536"/>
    <property type="match status" value="1"/>
</dbReference>
<evidence type="ECO:0000256" key="9">
    <source>
        <dbReference type="ARBA" id="ARBA00022737"/>
    </source>
</evidence>
<evidence type="ECO:0000256" key="16">
    <source>
        <dbReference type="PROSITE-ProRule" id="PRU00042"/>
    </source>
</evidence>
<dbReference type="Proteomes" id="UP000694843">
    <property type="component" value="Unplaced"/>
</dbReference>
<dbReference type="GO" id="GO:0003677">
    <property type="term" value="F:DNA binding"/>
    <property type="evidence" value="ECO:0007669"/>
    <property type="project" value="UniProtKB-KW"/>
</dbReference>
<proteinExistence type="inferred from homology"/>
<evidence type="ECO:0000256" key="5">
    <source>
        <dbReference type="ARBA" id="ARBA00013638"/>
    </source>
</evidence>
<feature type="domain" description="C2H2-type" evidence="17">
    <location>
        <begin position="350"/>
        <end position="377"/>
    </location>
</feature>
<evidence type="ECO:0000313" key="18">
    <source>
        <dbReference type="Proteomes" id="UP000694843"/>
    </source>
</evidence>
<keyword evidence="18" id="KW-1185">Reference proteome</keyword>
<evidence type="ECO:0000313" key="19">
    <source>
        <dbReference type="RefSeq" id="XP_018021453.1"/>
    </source>
</evidence>
<evidence type="ECO:0000256" key="4">
    <source>
        <dbReference type="ARBA" id="ARBA00007746"/>
    </source>
</evidence>
<evidence type="ECO:0000256" key="11">
    <source>
        <dbReference type="ARBA" id="ARBA00022833"/>
    </source>
</evidence>
<dbReference type="AlphaFoldDB" id="A0A8B7P5X7"/>
<keyword evidence="8" id="KW-0479">Metal-binding</keyword>
<dbReference type="SMART" id="SM00355">
    <property type="entry name" value="ZnF_C2H2"/>
    <property type="match status" value="17"/>
</dbReference>
<feature type="domain" description="C2H2-type" evidence="17">
    <location>
        <begin position="377"/>
        <end position="404"/>
    </location>
</feature>
<evidence type="ECO:0000256" key="8">
    <source>
        <dbReference type="ARBA" id="ARBA00022723"/>
    </source>
</evidence>
<dbReference type="Gene3D" id="3.30.160.60">
    <property type="entry name" value="Classic Zinc Finger"/>
    <property type="match status" value="8"/>
</dbReference>
<keyword evidence="14" id="KW-0804">Transcription</keyword>
<keyword evidence="11" id="KW-0862">Zinc</keyword>
<dbReference type="OMA" id="TEDHNCY"/>
<dbReference type="KEGG" id="hazt:108677698"/>
<dbReference type="OrthoDB" id="6408474at2759"/>
<comment type="function">
    <text evidence="1">Gap class segmentation protein that controls development of head structures.</text>
</comment>
<feature type="domain" description="C2H2-type" evidence="17">
    <location>
        <begin position="232"/>
        <end position="260"/>
    </location>
</feature>
<comment type="similarity">
    <text evidence="3">Belongs to the krueppel C2H2-type zinc-finger protein family.</text>
</comment>
<keyword evidence="10 16" id="KW-0863">Zinc-finger</keyword>
<sequence>MTENTNSAPEYVELLVSGSMYNVIIDDNVETQPLELFSEDMQGVITDADDTAGTNTAVKQSIRVYQAFKGVPTSQPGAIFKNEDISSDHGPLSSLSEESAQAVKSILGSPLSELQQQHHSEQDSQQPLRYYGCSAQERVVSTSNKAHKCNHCDYWASTAYNLKVHINNRHTNEVKFQCDQCPFYTYTKASLNYHLKSHNLSEYQSCAECSYSTHSKSSLQNHMKTHQKDRPFKCPHCPYAAARKMTLKEHMEVLHNARREIYECEQCSFKTNWVRALKKHLKSHNGEGHNCSQCMFVAVNREQLTDHEIRVHHMERKEYSCPDCPYVTDQQYQLDDHVHKRHGAQKVLLYSCPDCDYKTKWKRLIKGHRRVHTGDLFRCSKCDFATITRTRLNEHEMTHLDMSERSFACPHCSYRATRQTRLNEHVSNRHYPEKKALHKCDKCEFSTLWKSYLKVHQKMHTGDVFQCSRCSYSSPVKAQVIRHERSLHRIGVNKVTTANNVYKCPHCPYTAARKCRINDHLESRHNRANSEVFSCPACTFKTIWRKSLKVHMSVHEEAGEYFLCDLCSFKSLGEAEFKMHVKTHLPEEEFTCTLCTFSSPDAELFNQHLLIDHSKPTSPTGANPPIDINYIESHSTDDSSESSDHVNQISFQMFHCKKCDFSSASKRALQAHLLTHLQETERACGKSSSRTLLYRTVADGAILPKSKGDILY</sequence>
<name>A0A8B7P5X7_HYAAZ</name>
<evidence type="ECO:0000256" key="1">
    <source>
        <dbReference type="ARBA" id="ARBA00003983"/>
    </source>
</evidence>
<evidence type="ECO:0000256" key="2">
    <source>
        <dbReference type="ARBA" id="ARBA00004123"/>
    </source>
</evidence>
<dbReference type="InterPro" id="IPR013087">
    <property type="entry name" value="Znf_C2H2_type"/>
</dbReference>
<evidence type="ECO:0000256" key="12">
    <source>
        <dbReference type="ARBA" id="ARBA00023015"/>
    </source>
</evidence>
<feature type="domain" description="C2H2-type" evidence="17">
    <location>
        <begin position="654"/>
        <end position="681"/>
    </location>
</feature>
<dbReference type="PANTHER" id="PTHR24392:SF49">
    <property type="entry name" value="PROTEIN HUNCHBACK"/>
    <property type="match status" value="1"/>
</dbReference>
<feature type="domain" description="C2H2-type" evidence="17">
    <location>
        <begin position="407"/>
        <end position="435"/>
    </location>
</feature>
<keyword evidence="6" id="KW-0217">Developmental protein</keyword>
<evidence type="ECO:0000256" key="13">
    <source>
        <dbReference type="ARBA" id="ARBA00023125"/>
    </source>
</evidence>
<feature type="domain" description="C2H2-type" evidence="17">
    <location>
        <begin position="262"/>
        <end position="289"/>
    </location>
</feature>
<accession>A0A8B7P5X7</accession>
<dbReference type="PROSITE" id="PS50157">
    <property type="entry name" value="ZINC_FINGER_C2H2_2"/>
    <property type="match status" value="8"/>
</dbReference>
<evidence type="ECO:0000256" key="14">
    <source>
        <dbReference type="ARBA" id="ARBA00023163"/>
    </source>
</evidence>
<gene>
    <name evidence="19" type="primary">LOC108677698</name>
</gene>
<comment type="subcellular location">
    <subcellularLocation>
        <location evidence="2">Nucleus</location>
    </subcellularLocation>
</comment>
<organism evidence="18 19">
    <name type="scientific">Hyalella azteca</name>
    <name type="common">Amphipod</name>
    <dbReference type="NCBI Taxonomy" id="294128"/>
    <lineage>
        <taxon>Eukaryota</taxon>
        <taxon>Metazoa</taxon>
        <taxon>Ecdysozoa</taxon>
        <taxon>Arthropoda</taxon>
        <taxon>Crustacea</taxon>
        <taxon>Multicrustacea</taxon>
        <taxon>Malacostraca</taxon>
        <taxon>Eumalacostraca</taxon>
        <taxon>Peracarida</taxon>
        <taxon>Amphipoda</taxon>
        <taxon>Senticaudata</taxon>
        <taxon>Talitrida</taxon>
        <taxon>Talitroidea</taxon>
        <taxon>Hyalellidae</taxon>
        <taxon>Hyalella</taxon>
    </lineage>
</organism>
<keyword evidence="12" id="KW-0805">Transcription regulation</keyword>
<evidence type="ECO:0000256" key="10">
    <source>
        <dbReference type="ARBA" id="ARBA00022771"/>
    </source>
</evidence>
<dbReference type="RefSeq" id="XP_018021453.1">
    <property type="nucleotide sequence ID" value="XM_018165964.2"/>
</dbReference>
<keyword evidence="9" id="KW-0677">Repeat</keyword>
<reference evidence="19" key="1">
    <citation type="submission" date="2025-08" db="UniProtKB">
        <authorList>
            <consortium name="RefSeq"/>
        </authorList>
    </citation>
    <scope>IDENTIFICATION</scope>
    <source>
        <tissue evidence="19">Whole organism</tissue>
    </source>
</reference>
<evidence type="ECO:0000256" key="6">
    <source>
        <dbReference type="ARBA" id="ARBA00022473"/>
    </source>
</evidence>
<evidence type="ECO:0000256" key="15">
    <source>
        <dbReference type="ARBA" id="ARBA00023242"/>
    </source>
</evidence>
<evidence type="ECO:0000259" key="17">
    <source>
        <dbReference type="PROSITE" id="PS50157"/>
    </source>
</evidence>
<keyword evidence="15" id="KW-0539">Nucleus</keyword>
<dbReference type="GO" id="GO:0008270">
    <property type="term" value="F:zinc ion binding"/>
    <property type="evidence" value="ECO:0007669"/>
    <property type="project" value="UniProtKB-KW"/>
</dbReference>